<proteinExistence type="predicted"/>
<accession>A0A558AIE5</accession>
<evidence type="ECO:0000313" key="1">
    <source>
        <dbReference type="EMBL" id="TVT24040.1"/>
    </source>
</evidence>
<dbReference type="AlphaFoldDB" id="A0A558AIE5"/>
<dbReference type="RefSeq" id="WP_144635699.1">
    <property type="nucleotide sequence ID" value="NZ_BNAX01000018.1"/>
</dbReference>
<dbReference type="InterPro" id="IPR021269">
    <property type="entry name" value="DUF2848"/>
</dbReference>
<keyword evidence="2" id="KW-1185">Reference proteome</keyword>
<reference evidence="1 2" key="1">
    <citation type="submission" date="2019-07" db="EMBL/GenBank/DDBJ databases">
        <title>New species of Amycolatopsis and Streptomyces.</title>
        <authorList>
            <person name="Duangmal K."/>
            <person name="Teo W.F.A."/>
            <person name="Lipun K."/>
        </authorList>
    </citation>
    <scope>NUCLEOTIDE SEQUENCE [LARGE SCALE GENOMIC DNA]</scope>
    <source>
        <strain evidence="1 2">JCM 30562</strain>
    </source>
</reference>
<protein>
    <submittedName>
        <fullName evidence="1">DUF2848 domain-containing protein</fullName>
    </submittedName>
</protein>
<dbReference type="Pfam" id="PF11010">
    <property type="entry name" value="DUF2848"/>
    <property type="match status" value="1"/>
</dbReference>
<evidence type="ECO:0000313" key="2">
    <source>
        <dbReference type="Proteomes" id="UP000318578"/>
    </source>
</evidence>
<sequence length="227" mass="24070">MPPASSPLRFTVSATAETFDITPARLVVAGYTGRDADAVAEHIAELKAIGVPPPATVPAFYDLDPALLTAESVVDVDGPDSSGEVEPVIIRHRGRHYLTVGSDHTDRELEKTDIAGSKAACPKPLGATVVPLPDDLSAFDWDAVRAASEVDGEPYQHGTLAALRTPDDVLARLAAALPDTDGDLVLFGGTLPLLTGRFVFGRAWTLRLQLADGTVLTHTYETKHGNR</sequence>
<dbReference type="EMBL" id="VJZA01000008">
    <property type="protein sequence ID" value="TVT24040.1"/>
    <property type="molecule type" value="Genomic_DNA"/>
</dbReference>
<name>A0A558AIE5_9PSEU</name>
<gene>
    <name evidence="1" type="ORF">FNH06_07465</name>
</gene>
<dbReference type="SUPFAM" id="SSF56529">
    <property type="entry name" value="FAH"/>
    <property type="match status" value="1"/>
</dbReference>
<dbReference type="Proteomes" id="UP000318578">
    <property type="component" value="Unassembled WGS sequence"/>
</dbReference>
<organism evidence="1 2">
    <name type="scientific">Amycolatopsis acidiphila</name>
    <dbReference type="NCBI Taxonomy" id="715473"/>
    <lineage>
        <taxon>Bacteria</taxon>
        <taxon>Bacillati</taxon>
        <taxon>Actinomycetota</taxon>
        <taxon>Actinomycetes</taxon>
        <taxon>Pseudonocardiales</taxon>
        <taxon>Pseudonocardiaceae</taxon>
        <taxon>Amycolatopsis</taxon>
    </lineage>
</organism>
<dbReference type="InterPro" id="IPR036663">
    <property type="entry name" value="Fumarylacetoacetase_C_sf"/>
</dbReference>
<comment type="caution">
    <text evidence="1">The sequence shown here is derived from an EMBL/GenBank/DDBJ whole genome shotgun (WGS) entry which is preliminary data.</text>
</comment>
<dbReference type="GO" id="GO:0003824">
    <property type="term" value="F:catalytic activity"/>
    <property type="evidence" value="ECO:0007669"/>
    <property type="project" value="InterPro"/>
</dbReference>
<dbReference type="OrthoDB" id="9792678at2"/>